<accession>A0A8H8QZL1</accession>
<sequence length="495" mass="54763">MSGAKSLLEVAEDKIMEQLLDAIKGYNSTAAFSCGGAVPIDIRSTTRYGDFTSAKTPITSPPVTIRWDDQAGDIAGKIQFPVPAGKEAVLEKLVKSCQPATFGFGGGNVLDERIRKAGKLEASEFSTSFNPYDYGIVDAVAQALLPGIARPEGIDRAENGANAQHWGVVAELYKLNAYSAPSDKFKPHVDTPRGFTQFGSLVVSLPNPHGGGILRVAHKGVERFFDLGSNDSKTSSTIHWAAFYSDCEHEVLPVTSGHRITLTYQLYVSEHLGGVVHPTFPTADPKLYPLYQSLKEMLESPAFMKKGGMLGFHCAHQYAHTNNTANQRLPHALKGIDVVIFTIFRSLGLKTQVRPVLDQEFNEGERDYNDVEFDEEEYQRSAKNLTRALPEFKEIVILGEEAGFEPEDFELARHWGKYDIFEHVKWVDQGDKKNNEVAMAFQAWCGNEHETGWWYSFAAILVDVPPFSKRNLEEGVQGLSVGEKDRSPENKEAGV</sequence>
<dbReference type="PROSITE" id="PS51471">
    <property type="entry name" value="FE2OG_OXY"/>
    <property type="match status" value="1"/>
</dbReference>
<protein>
    <recommendedName>
        <fullName evidence="2">Fe2OG dioxygenase domain-containing protein</fullName>
    </recommendedName>
</protein>
<evidence type="ECO:0000256" key="1">
    <source>
        <dbReference type="RuleBase" id="RU003682"/>
    </source>
</evidence>
<feature type="domain" description="Fe2OG dioxygenase" evidence="2">
    <location>
        <begin position="169"/>
        <end position="268"/>
    </location>
</feature>
<name>A0A8H8QZL1_9HELO</name>
<keyword evidence="4" id="KW-1185">Reference proteome</keyword>
<organism evidence="3 4">
    <name type="scientific">Lachnellula hyalina</name>
    <dbReference type="NCBI Taxonomy" id="1316788"/>
    <lineage>
        <taxon>Eukaryota</taxon>
        <taxon>Fungi</taxon>
        <taxon>Dikarya</taxon>
        <taxon>Ascomycota</taxon>
        <taxon>Pezizomycotina</taxon>
        <taxon>Leotiomycetes</taxon>
        <taxon>Helotiales</taxon>
        <taxon>Lachnaceae</taxon>
        <taxon>Lachnellula</taxon>
    </lineage>
</organism>
<dbReference type="PANTHER" id="PTHR33099:SF7">
    <property type="entry name" value="MYND-TYPE DOMAIN-CONTAINING PROTEIN"/>
    <property type="match status" value="1"/>
</dbReference>
<dbReference type="Gene3D" id="2.60.120.620">
    <property type="entry name" value="q2cbj1_9rhob like domain"/>
    <property type="match status" value="1"/>
</dbReference>
<dbReference type="EMBL" id="QGMH01000086">
    <property type="protein sequence ID" value="TVY25768.1"/>
    <property type="molecule type" value="Genomic_DNA"/>
</dbReference>
<dbReference type="RefSeq" id="XP_031004556.1">
    <property type="nucleotide sequence ID" value="XM_031150251.1"/>
</dbReference>
<dbReference type="AlphaFoldDB" id="A0A8H8QZL1"/>
<evidence type="ECO:0000313" key="4">
    <source>
        <dbReference type="Proteomes" id="UP000431533"/>
    </source>
</evidence>
<dbReference type="InterPro" id="IPR005123">
    <property type="entry name" value="Oxoglu/Fe-dep_dioxygenase_dom"/>
</dbReference>
<keyword evidence="1" id="KW-0479">Metal-binding</keyword>
<comment type="caution">
    <text evidence="3">The sequence shown here is derived from an EMBL/GenBank/DDBJ whole genome shotgun (WGS) entry which is preliminary data.</text>
</comment>
<dbReference type="PANTHER" id="PTHR33099">
    <property type="entry name" value="FE2OG DIOXYGENASE DOMAIN-CONTAINING PROTEIN"/>
    <property type="match status" value="1"/>
</dbReference>
<comment type="similarity">
    <text evidence="1">Belongs to the iron/ascorbate-dependent oxidoreductase family.</text>
</comment>
<evidence type="ECO:0000313" key="3">
    <source>
        <dbReference type="EMBL" id="TVY25768.1"/>
    </source>
</evidence>
<dbReference type="GO" id="GO:0046872">
    <property type="term" value="F:metal ion binding"/>
    <property type="evidence" value="ECO:0007669"/>
    <property type="project" value="UniProtKB-KW"/>
</dbReference>
<dbReference type="OrthoDB" id="27483at2759"/>
<reference evidence="3 4" key="1">
    <citation type="submission" date="2018-05" db="EMBL/GenBank/DDBJ databases">
        <title>Genome sequencing and assembly of the regulated plant pathogen Lachnellula willkommii and related sister species for the development of diagnostic species identification markers.</title>
        <authorList>
            <person name="Giroux E."/>
            <person name="Bilodeau G."/>
        </authorList>
    </citation>
    <scope>NUCLEOTIDE SEQUENCE [LARGE SCALE GENOMIC DNA]</scope>
    <source>
        <strain evidence="3 4">CBS 185.66</strain>
    </source>
</reference>
<proteinExistence type="inferred from homology"/>
<dbReference type="GeneID" id="41985501"/>
<gene>
    <name evidence="3" type="ORF">LHYA1_G005303</name>
</gene>
<keyword evidence="1" id="KW-0560">Oxidoreductase</keyword>
<keyword evidence="1" id="KW-0408">Iron</keyword>
<evidence type="ECO:0000259" key="2">
    <source>
        <dbReference type="PROSITE" id="PS51471"/>
    </source>
</evidence>
<dbReference type="GO" id="GO:0016491">
    <property type="term" value="F:oxidoreductase activity"/>
    <property type="evidence" value="ECO:0007669"/>
    <property type="project" value="UniProtKB-KW"/>
</dbReference>
<dbReference type="Proteomes" id="UP000431533">
    <property type="component" value="Unassembled WGS sequence"/>
</dbReference>